<evidence type="ECO:0000259" key="2">
    <source>
        <dbReference type="PROSITE" id="PS50405"/>
    </source>
</evidence>
<evidence type="ECO:0000313" key="4">
    <source>
        <dbReference type="Proteomes" id="UP001648503"/>
    </source>
</evidence>
<evidence type="ECO:0000313" key="3">
    <source>
        <dbReference type="EMBL" id="KAH6594548.1"/>
    </source>
</evidence>
<dbReference type="InterPro" id="IPR004045">
    <property type="entry name" value="Glutathione_S-Trfase_N"/>
</dbReference>
<evidence type="ECO:0008006" key="5">
    <source>
        <dbReference type="Google" id="ProtNLM"/>
    </source>
</evidence>
<gene>
    <name evidence="3" type="ORF">BASA50_006498</name>
</gene>
<name>A0ABQ8FA11_9FUNG</name>
<dbReference type="InterPro" id="IPR004046">
    <property type="entry name" value="GST_C"/>
</dbReference>
<dbReference type="SUPFAM" id="SSF52833">
    <property type="entry name" value="Thioredoxin-like"/>
    <property type="match status" value="1"/>
</dbReference>
<dbReference type="InterPro" id="IPR050213">
    <property type="entry name" value="GST_superfamily"/>
</dbReference>
<dbReference type="InterPro" id="IPR040079">
    <property type="entry name" value="Glutathione_S-Trfase"/>
</dbReference>
<dbReference type="InterPro" id="IPR036249">
    <property type="entry name" value="Thioredoxin-like_sf"/>
</dbReference>
<organism evidence="3 4">
    <name type="scientific">Batrachochytrium salamandrivorans</name>
    <dbReference type="NCBI Taxonomy" id="1357716"/>
    <lineage>
        <taxon>Eukaryota</taxon>
        <taxon>Fungi</taxon>
        <taxon>Fungi incertae sedis</taxon>
        <taxon>Chytridiomycota</taxon>
        <taxon>Chytridiomycota incertae sedis</taxon>
        <taxon>Chytridiomycetes</taxon>
        <taxon>Rhizophydiales</taxon>
        <taxon>Rhizophydiales incertae sedis</taxon>
        <taxon>Batrachochytrium</taxon>
    </lineage>
</organism>
<feature type="domain" description="GST C-terminal" evidence="2">
    <location>
        <begin position="107"/>
        <end position="232"/>
    </location>
</feature>
<dbReference type="PROSITE" id="PS50405">
    <property type="entry name" value="GST_CTER"/>
    <property type="match status" value="1"/>
</dbReference>
<keyword evidence="4" id="KW-1185">Reference proteome</keyword>
<dbReference type="Pfam" id="PF14497">
    <property type="entry name" value="GST_C_3"/>
    <property type="match status" value="1"/>
</dbReference>
<feature type="domain" description="GST N-terminal" evidence="1">
    <location>
        <begin position="12"/>
        <end position="104"/>
    </location>
</feature>
<dbReference type="SFLD" id="SFLDS00019">
    <property type="entry name" value="Glutathione_Transferase_(cytos"/>
    <property type="match status" value="1"/>
</dbReference>
<evidence type="ECO:0000259" key="1">
    <source>
        <dbReference type="PROSITE" id="PS50404"/>
    </source>
</evidence>
<dbReference type="CDD" id="cd03039">
    <property type="entry name" value="GST_N_Sigma_like"/>
    <property type="match status" value="1"/>
</dbReference>
<dbReference type="InterPro" id="IPR010987">
    <property type="entry name" value="Glutathione-S-Trfase_C-like"/>
</dbReference>
<dbReference type="SUPFAM" id="SSF47616">
    <property type="entry name" value="GST C-terminal domain-like"/>
    <property type="match status" value="1"/>
</dbReference>
<reference evidence="3 4" key="1">
    <citation type="submission" date="2021-02" db="EMBL/GenBank/DDBJ databases">
        <title>Variation within the Batrachochytrium salamandrivorans European outbreak.</title>
        <authorList>
            <person name="Kelly M."/>
            <person name="Pasmans F."/>
            <person name="Shea T.P."/>
            <person name="Munoz J.F."/>
            <person name="Carranza S."/>
            <person name="Cuomo C.A."/>
            <person name="Martel A."/>
        </authorList>
    </citation>
    <scope>NUCLEOTIDE SEQUENCE [LARGE SCALE GENOMIC DNA]</scope>
    <source>
        <strain evidence="3 4">AMFP18/2</strain>
    </source>
</reference>
<dbReference type="Gene3D" id="3.40.30.10">
    <property type="entry name" value="Glutaredoxin"/>
    <property type="match status" value="1"/>
</dbReference>
<dbReference type="InterPro" id="IPR036282">
    <property type="entry name" value="Glutathione-S-Trfase_C_sf"/>
</dbReference>
<dbReference type="Proteomes" id="UP001648503">
    <property type="component" value="Unassembled WGS sequence"/>
</dbReference>
<comment type="caution">
    <text evidence="3">The sequence shown here is derived from an EMBL/GenBank/DDBJ whole genome shotgun (WGS) entry which is preliminary data.</text>
</comment>
<dbReference type="PANTHER" id="PTHR11571">
    <property type="entry name" value="GLUTATHIONE S-TRANSFERASE"/>
    <property type="match status" value="1"/>
</dbReference>
<proteinExistence type="predicted"/>
<dbReference type="EMBL" id="JAFCIX010000332">
    <property type="protein sequence ID" value="KAH6594548.1"/>
    <property type="molecule type" value="Genomic_DNA"/>
</dbReference>
<dbReference type="Gene3D" id="1.20.1050.10">
    <property type="match status" value="1"/>
</dbReference>
<dbReference type="PANTHER" id="PTHR11571:SF252">
    <property type="entry name" value="GLUTATHIONE S-TRANSFERASE"/>
    <property type="match status" value="1"/>
</dbReference>
<dbReference type="PROSITE" id="PS50404">
    <property type="entry name" value="GST_NTER"/>
    <property type="match status" value="1"/>
</dbReference>
<protein>
    <recommendedName>
        <fullName evidence="5">Glutathione S-transferase</fullName>
    </recommendedName>
</protein>
<accession>A0ABQ8FA11</accession>
<sequence>MASSSSPSPSSPSLTLTYFDARSKGEAIRLAMHIGSVPFTDHRIIRSTEWPTLKPTMPFQQLPILTIKQEQPAQGETPAKELTTVIAQSNAILRYVGTLAGLYPAQDVLAAAQVDQIVMHLCDIRNLYSTIKKDQDSATRTAARAVLAATVYPTMLAALDKTIAANSAGTWCVGTSITVADLVLYVVVLLIKSGDWKGVPCSLVDVYPRIITVFDAVSKHPKVVEWEAAHSM</sequence>